<reference evidence="2" key="1">
    <citation type="journal article" date="2022" name="Mol. Ecol. Resour.">
        <title>The genomes of chicory, endive, great burdock and yacon provide insights into Asteraceae palaeo-polyploidization history and plant inulin production.</title>
        <authorList>
            <person name="Fan W."/>
            <person name="Wang S."/>
            <person name="Wang H."/>
            <person name="Wang A."/>
            <person name="Jiang F."/>
            <person name="Liu H."/>
            <person name="Zhao H."/>
            <person name="Xu D."/>
            <person name="Zhang Y."/>
        </authorList>
    </citation>
    <scope>NUCLEOTIDE SEQUENCE [LARGE SCALE GENOMIC DNA]</scope>
    <source>
        <strain evidence="2">cv. Yunnan</strain>
    </source>
</reference>
<gene>
    <name evidence="1" type="ORF">L1987_58188</name>
</gene>
<accession>A0ACB9DF44</accession>
<dbReference type="EMBL" id="CM042036">
    <property type="protein sequence ID" value="KAI3745086.1"/>
    <property type="molecule type" value="Genomic_DNA"/>
</dbReference>
<sequence length="522" mass="57609">MAIKKHITLQLLLVGLILSFANGKGLKLGFYKKTCPRVEAIVKRTTANYISRAPSLAAPLLRMHFHDCFVRIKGPAWPVPLGRRDGRVSNASESRTLPSPAANITQLKSIFASKGLSVKDLVVLSGGHTVGTSHCSSIATQLYNFTGKEDTDPSLDSNYVTQLKSKCKPNDKTTVIGMDGSFRSFDDDYYTFVLKRRGLFQSDSALLNDKKTSAYVKRQAQSHGSKFFNDFKDSMVKMGKIGVLTGKAGSHTEKHSLSIHYDVKNLEPLRVSLKGIYMIVRDFANGKGLKLRFYKKTCPRVEAIVKRTTANYISRAPSLAAPLLRMHFHDCFVRIKGPAWPVPLGRRDGRVSNASESRTLPSPAANITQLKSMFASKGLSVKDLVVLSGGHTVGTSHCSSIATRLYNFTGKGDTDPSLDSNYVTQLKSKCKPNDKTTVIGIDGSFRSFDDDYYTFVFKRRGLFQSDSALLNDKKTSAYVKRQAQSHGSKFFNDFKDSMVKMGKIGVLTGNAGEIRKHCALIN</sequence>
<keyword evidence="2" id="KW-1185">Reference proteome</keyword>
<dbReference type="Proteomes" id="UP001056120">
    <property type="component" value="Linkage Group LG19"/>
</dbReference>
<protein>
    <submittedName>
        <fullName evidence="1">Uncharacterized protein</fullName>
    </submittedName>
</protein>
<evidence type="ECO:0000313" key="2">
    <source>
        <dbReference type="Proteomes" id="UP001056120"/>
    </source>
</evidence>
<organism evidence="1 2">
    <name type="scientific">Smallanthus sonchifolius</name>
    <dbReference type="NCBI Taxonomy" id="185202"/>
    <lineage>
        <taxon>Eukaryota</taxon>
        <taxon>Viridiplantae</taxon>
        <taxon>Streptophyta</taxon>
        <taxon>Embryophyta</taxon>
        <taxon>Tracheophyta</taxon>
        <taxon>Spermatophyta</taxon>
        <taxon>Magnoliopsida</taxon>
        <taxon>eudicotyledons</taxon>
        <taxon>Gunneridae</taxon>
        <taxon>Pentapetalae</taxon>
        <taxon>asterids</taxon>
        <taxon>campanulids</taxon>
        <taxon>Asterales</taxon>
        <taxon>Asteraceae</taxon>
        <taxon>Asteroideae</taxon>
        <taxon>Heliantheae alliance</taxon>
        <taxon>Millerieae</taxon>
        <taxon>Smallanthus</taxon>
    </lineage>
</organism>
<comment type="caution">
    <text evidence="1">The sequence shown here is derived from an EMBL/GenBank/DDBJ whole genome shotgun (WGS) entry which is preliminary data.</text>
</comment>
<evidence type="ECO:0000313" key="1">
    <source>
        <dbReference type="EMBL" id="KAI3745086.1"/>
    </source>
</evidence>
<name>A0ACB9DF44_9ASTR</name>
<proteinExistence type="predicted"/>
<reference evidence="1 2" key="2">
    <citation type="journal article" date="2022" name="Mol. Ecol. Resour.">
        <title>The genomes of chicory, endive, great burdock and yacon provide insights into Asteraceae paleo-polyploidization history and plant inulin production.</title>
        <authorList>
            <person name="Fan W."/>
            <person name="Wang S."/>
            <person name="Wang H."/>
            <person name="Wang A."/>
            <person name="Jiang F."/>
            <person name="Liu H."/>
            <person name="Zhao H."/>
            <person name="Xu D."/>
            <person name="Zhang Y."/>
        </authorList>
    </citation>
    <scope>NUCLEOTIDE SEQUENCE [LARGE SCALE GENOMIC DNA]</scope>
    <source>
        <strain evidence="2">cv. Yunnan</strain>
        <tissue evidence="1">Leaves</tissue>
    </source>
</reference>